<keyword evidence="2" id="KW-1185">Reference proteome</keyword>
<name>A0A4Y7SQF3_COPMI</name>
<accession>A0A4Y7SQF3</accession>
<dbReference type="AlphaFoldDB" id="A0A4Y7SQF3"/>
<dbReference type="Proteomes" id="UP000298030">
    <property type="component" value="Unassembled WGS sequence"/>
</dbReference>
<evidence type="ECO:0000313" key="1">
    <source>
        <dbReference type="EMBL" id="TEB23469.1"/>
    </source>
</evidence>
<gene>
    <name evidence="1" type="ORF">FA13DRAFT_1818373</name>
</gene>
<dbReference type="STRING" id="71717.A0A4Y7SQF3"/>
<sequence length="377" mass="42024">MPVKGPQNVSLKAALKHLTAALLNPNAGNVCAISMGFAALRIEQELERHTTPSAKAKFVNARPDLLRAGMHFLTASPGMMATKELKFKLCSCRCEPEQADDVLVALHWTDPWLRDWPRGVEMKGFPFGALMLHAAVHIISNCLALSISRLTQHKFRGEPGCENANGARSRWPQGPEDLFPNGLEQSFPGLEGWCLDPHGVLAQGHWEGYVPVEYSIYQLIGQLVAYHEPFAASLLDVTKLPIVIVGPIGYLETAGLLHKAGNLRAFERVLGIVFDFYDSLEEYDFVQFEGLMGEQGISLLCQNWWLALNDVLSTRPEWKRMHRRVFRLAMNATLVVHDIAGEDRPIVPIEGIPQPKLTEVDRLEDAFTTMIRARKAG</sequence>
<comment type="caution">
    <text evidence="1">The sequence shown here is derived from an EMBL/GenBank/DDBJ whole genome shotgun (WGS) entry which is preliminary data.</text>
</comment>
<evidence type="ECO:0000313" key="2">
    <source>
        <dbReference type="Proteomes" id="UP000298030"/>
    </source>
</evidence>
<protein>
    <submittedName>
        <fullName evidence="1">Uncharacterized protein</fullName>
    </submittedName>
</protein>
<dbReference type="EMBL" id="QPFP01000077">
    <property type="protein sequence ID" value="TEB23469.1"/>
    <property type="molecule type" value="Genomic_DNA"/>
</dbReference>
<reference evidence="1 2" key="1">
    <citation type="journal article" date="2019" name="Nat. Ecol. Evol.">
        <title>Megaphylogeny resolves global patterns of mushroom evolution.</title>
        <authorList>
            <person name="Varga T."/>
            <person name="Krizsan K."/>
            <person name="Foldi C."/>
            <person name="Dima B."/>
            <person name="Sanchez-Garcia M."/>
            <person name="Sanchez-Ramirez S."/>
            <person name="Szollosi G.J."/>
            <person name="Szarkandi J.G."/>
            <person name="Papp V."/>
            <person name="Albert L."/>
            <person name="Andreopoulos W."/>
            <person name="Angelini C."/>
            <person name="Antonin V."/>
            <person name="Barry K.W."/>
            <person name="Bougher N.L."/>
            <person name="Buchanan P."/>
            <person name="Buyck B."/>
            <person name="Bense V."/>
            <person name="Catcheside P."/>
            <person name="Chovatia M."/>
            <person name="Cooper J."/>
            <person name="Damon W."/>
            <person name="Desjardin D."/>
            <person name="Finy P."/>
            <person name="Geml J."/>
            <person name="Haridas S."/>
            <person name="Hughes K."/>
            <person name="Justo A."/>
            <person name="Karasinski D."/>
            <person name="Kautmanova I."/>
            <person name="Kiss B."/>
            <person name="Kocsube S."/>
            <person name="Kotiranta H."/>
            <person name="LaButti K.M."/>
            <person name="Lechner B.E."/>
            <person name="Liimatainen K."/>
            <person name="Lipzen A."/>
            <person name="Lukacs Z."/>
            <person name="Mihaltcheva S."/>
            <person name="Morgado L.N."/>
            <person name="Niskanen T."/>
            <person name="Noordeloos M.E."/>
            <person name="Ohm R.A."/>
            <person name="Ortiz-Santana B."/>
            <person name="Ovrebo C."/>
            <person name="Racz N."/>
            <person name="Riley R."/>
            <person name="Savchenko A."/>
            <person name="Shiryaev A."/>
            <person name="Soop K."/>
            <person name="Spirin V."/>
            <person name="Szebenyi C."/>
            <person name="Tomsovsky M."/>
            <person name="Tulloss R.E."/>
            <person name="Uehling J."/>
            <person name="Grigoriev I.V."/>
            <person name="Vagvolgyi C."/>
            <person name="Papp T."/>
            <person name="Martin F.M."/>
            <person name="Miettinen O."/>
            <person name="Hibbett D.S."/>
            <person name="Nagy L.G."/>
        </authorList>
    </citation>
    <scope>NUCLEOTIDE SEQUENCE [LARGE SCALE GENOMIC DNA]</scope>
    <source>
        <strain evidence="1 2">FP101781</strain>
    </source>
</reference>
<proteinExistence type="predicted"/>
<dbReference type="OrthoDB" id="3270372at2759"/>
<organism evidence="1 2">
    <name type="scientific">Coprinellus micaceus</name>
    <name type="common">Glistening ink-cap mushroom</name>
    <name type="synonym">Coprinus micaceus</name>
    <dbReference type="NCBI Taxonomy" id="71717"/>
    <lineage>
        <taxon>Eukaryota</taxon>
        <taxon>Fungi</taxon>
        <taxon>Dikarya</taxon>
        <taxon>Basidiomycota</taxon>
        <taxon>Agaricomycotina</taxon>
        <taxon>Agaricomycetes</taxon>
        <taxon>Agaricomycetidae</taxon>
        <taxon>Agaricales</taxon>
        <taxon>Agaricineae</taxon>
        <taxon>Psathyrellaceae</taxon>
        <taxon>Coprinellus</taxon>
    </lineage>
</organism>